<protein>
    <submittedName>
        <fullName evidence="1">Uncharacterized protein</fullName>
    </submittedName>
</protein>
<evidence type="ECO:0000313" key="1">
    <source>
        <dbReference type="EMBL" id="GAA0945976.1"/>
    </source>
</evidence>
<evidence type="ECO:0000313" key="2">
    <source>
        <dbReference type="Proteomes" id="UP001500665"/>
    </source>
</evidence>
<keyword evidence="2" id="KW-1185">Reference proteome</keyword>
<proteinExistence type="predicted"/>
<gene>
    <name evidence="1" type="ORF">GCM10009550_20150</name>
</gene>
<name>A0ABP4BA25_9ACTN</name>
<dbReference type="Pfam" id="PF23140">
    <property type="entry name" value="Gp80"/>
    <property type="match status" value="1"/>
</dbReference>
<dbReference type="EMBL" id="BAAAHH010000006">
    <property type="protein sequence ID" value="GAA0945976.1"/>
    <property type="molecule type" value="Genomic_DNA"/>
</dbReference>
<reference evidence="2" key="1">
    <citation type="journal article" date="2019" name="Int. J. Syst. Evol. Microbiol.">
        <title>The Global Catalogue of Microorganisms (GCM) 10K type strain sequencing project: providing services to taxonomists for standard genome sequencing and annotation.</title>
        <authorList>
            <consortium name="The Broad Institute Genomics Platform"/>
            <consortium name="The Broad Institute Genome Sequencing Center for Infectious Disease"/>
            <person name="Wu L."/>
            <person name="Ma J."/>
        </authorList>
    </citation>
    <scope>NUCLEOTIDE SEQUENCE [LARGE SCALE GENOMIC DNA]</scope>
    <source>
        <strain evidence="2">JCM 10696</strain>
    </source>
</reference>
<organism evidence="1 2">
    <name type="scientific">Actinocorallia libanotica</name>
    <dbReference type="NCBI Taxonomy" id="46162"/>
    <lineage>
        <taxon>Bacteria</taxon>
        <taxon>Bacillati</taxon>
        <taxon>Actinomycetota</taxon>
        <taxon>Actinomycetes</taxon>
        <taxon>Streptosporangiales</taxon>
        <taxon>Thermomonosporaceae</taxon>
        <taxon>Actinocorallia</taxon>
    </lineage>
</organism>
<accession>A0ABP4BA25</accession>
<sequence>MPVGLSATRAHAFLNSLCKGSAFTPPAGVYIKLHVGDPGGNGTANPAAETRRVQAVFATDAANGQISNTTALTWSGVTGNEDYTHFSAWSAATGGTFEFSGLMTANAVLVNDNFSIPVGELDVVQGGLAS</sequence>
<dbReference type="RefSeq" id="WP_344239165.1">
    <property type="nucleotide sequence ID" value="NZ_BAAAHH010000006.1"/>
</dbReference>
<dbReference type="InterPro" id="IPR056908">
    <property type="entry name" value="Gp80-like"/>
</dbReference>
<dbReference type="Proteomes" id="UP001500665">
    <property type="component" value="Unassembled WGS sequence"/>
</dbReference>
<comment type="caution">
    <text evidence="1">The sequence shown here is derived from an EMBL/GenBank/DDBJ whole genome shotgun (WGS) entry which is preliminary data.</text>
</comment>